<feature type="domain" description="N-acetyltransferase" evidence="1">
    <location>
        <begin position="171"/>
        <end position="304"/>
    </location>
</feature>
<keyword evidence="3" id="KW-1185">Reference proteome</keyword>
<reference evidence="2 3" key="1">
    <citation type="submission" date="2021-03" db="EMBL/GenBank/DDBJ databases">
        <title>Sequencing the genomes of 1000 actinobacteria strains.</title>
        <authorList>
            <person name="Klenk H.-P."/>
        </authorList>
    </citation>
    <scope>NUCLEOTIDE SEQUENCE [LARGE SCALE GENOMIC DNA]</scope>
    <source>
        <strain evidence="2 3">DSM 45510</strain>
    </source>
</reference>
<name>A0ABS4PLC7_9PSEU</name>
<accession>A0ABS4PLC7</accession>
<protein>
    <submittedName>
        <fullName evidence="2">GNAT superfamily N-acetyltransferase</fullName>
    </submittedName>
</protein>
<dbReference type="RefSeq" id="WP_209663826.1">
    <property type="nucleotide sequence ID" value="NZ_JAGGMS010000001.1"/>
</dbReference>
<evidence type="ECO:0000259" key="1">
    <source>
        <dbReference type="PROSITE" id="PS51186"/>
    </source>
</evidence>
<comment type="caution">
    <text evidence="2">The sequence shown here is derived from an EMBL/GenBank/DDBJ whole genome shotgun (WGS) entry which is preliminary data.</text>
</comment>
<gene>
    <name evidence="2" type="ORF">JOM49_001753</name>
</gene>
<dbReference type="PROSITE" id="PS51186">
    <property type="entry name" value="GNAT"/>
    <property type="match status" value="1"/>
</dbReference>
<organism evidence="2 3">
    <name type="scientific">Amycolatopsis magusensis</name>
    <dbReference type="NCBI Taxonomy" id="882444"/>
    <lineage>
        <taxon>Bacteria</taxon>
        <taxon>Bacillati</taxon>
        <taxon>Actinomycetota</taxon>
        <taxon>Actinomycetes</taxon>
        <taxon>Pseudonocardiales</taxon>
        <taxon>Pseudonocardiaceae</taxon>
        <taxon>Amycolatopsis</taxon>
    </lineage>
</organism>
<evidence type="ECO:0000313" key="3">
    <source>
        <dbReference type="Proteomes" id="UP000741013"/>
    </source>
</evidence>
<dbReference type="Proteomes" id="UP000741013">
    <property type="component" value="Unassembled WGS sequence"/>
</dbReference>
<evidence type="ECO:0000313" key="2">
    <source>
        <dbReference type="EMBL" id="MBP2180227.1"/>
    </source>
</evidence>
<dbReference type="EMBL" id="JAGGMS010000001">
    <property type="protein sequence ID" value="MBP2180227.1"/>
    <property type="molecule type" value="Genomic_DNA"/>
</dbReference>
<dbReference type="SUPFAM" id="SSF55729">
    <property type="entry name" value="Acyl-CoA N-acyltransferases (Nat)"/>
    <property type="match status" value="1"/>
</dbReference>
<dbReference type="CDD" id="cd04301">
    <property type="entry name" value="NAT_SF"/>
    <property type="match status" value="1"/>
</dbReference>
<proteinExistence type="predicted"/>
<dbReference type="Pfam" id="PF00583">
    <property type="entry name" value="Acetyltransf_1"/>
    <property type="match status" value="1"/>
</dbReference>
<dbReference type="InterPro" id="IPR016181">
    <property type="entry name" value="Acyl_CoA_acyltransferase"/>
</dbReference>
<dbReference type="InterPro" id="IPR000182">
    <property type="entry name" value="GNAT_dom"/>
</dbReference>
<sequence length="304" mass="34007">MTDLVIRPLHAGEGSLFDTLDVPQLVGFGVFGRKFAEMWAKGEYRPEWTWVALRDGELVARAAWWGGPEDTEPAALDWFDFTDREAAVELLRAPGFHKAEYELALPADWRERPEVVAARQDRVDAAIAAGMRPLVDRFRYTWTLEDGLPERPGRLEYRPEPDDEVVHAAFLRIQEGTLDAHARRAIAQGGLKQAADEEMEFMNWLPSPREWWRLAYTPEGDLVGVTVPGRNYGGAVVGIIGVVPEHRGHGYGYDLLVECTHLLVEAGETRVMAATDVGNKAMAAAFERAGYPVTQERAVLEWPA</sequence>
<dbReference type="Gene3D" id="3.40.630.30">
    <property type="match status" value="1"/>
</dbReference>